<dbReference type="SUPFAM" id="SSF55729">
    <property type="entry name" value="Acyl-CoA N-acyltransferases (Nat)"/>
    <property type="match status" value="1"/>
</dbReference>
<keyword evidence="3 6" id="KW-0808">Transferase</keyword>
<dbReference type="InterPro" id="IPR050680">
    <property type="entry name" value="YpeA/RimI_acetyltransf"/>
</dbReference>
<dbReference type="InterPro" id="IPR016181">
    <property type="entry name" value="Acyl_CoA_acyltransferase"/>
</dbReference>
<dbReference type="PANTHER" id="PTHR43420">
    <property type="entry name" value="ACETYLTRANSFERASE"/>
    <property type="match status" value="1"/>
</dbReference>
<dbReference type="NCBIfam" id="TIGR01575">
    <property type="entry name" value="rimI"/>
    <property type="match status" value="1"/>
</dbReference>
<accession>E8LJS1</accession>
<evidence type="ECO:0000313" key="7">
    <source>
        <dbReference type="Proteomes" id="UP000018458"/>
    </source>
</evidence>
<dbReference type="AlphaFoldDB" id="E8LJS1"/>
<feature type="domain" description="N-acetyltransferase" evidence="5">
    <location>
        <begin position="7"/>
        <end position="156"/>
    </location>
</feature>
<organism evidence="6 7">
    <name type="scientific">Succinatimonas hippei (strain DSM 22608 / JCM 16073 / KCTC 15190 / YIT 12066)</name>
    <dbReference type="NCBI Taxonomy" id="762983"/>
    <lineage>
        <taxon>Bacteria</taxon>
        <taxon>Pseudomonadati</taxon>
        <taxon>Pseudomonadota</taxon>
        <taxon>Gammaproteobacteria</taxon>
        <taxon>Aeromonadales</taxon>
        <taxon>Succinivibrionaceae</taxon>
        <taxon>Succinatimonas</taxon>
    </lineage>
</organism>
<keyword evidence="4 6" id="KW-0012">Acyltransferase</keyword>
<reference evidence="6 7" key="1">
    <citation type="submission" date="2011-01" db="EMBL/GenBank/DDBJ databases">
        <authorList>
            <person name="Weinstock G."/>
            <person name="Sodergren E."/>
            <person name="Clifton S."/>
            <person name="Fulton L."/>
            <person name="Fulton B."/>
            <person name="Courtney L."/>
            <person name="Fronick C."/>
            <person name="Harrison M."/>
            <person name="Strong C."/>
            <person name="Farmer C."/>
            <person name="Delahaunty K."/>
            <person name="Markovic C."/>
            <person name="Hall O."/>
            <person name="Minx P."/>
            <person name="Tomlinson C."/>
            <person name="Mitreva M."/>
            <person name="Hou S."/>
            <person name="Chen J."/>
            <person name="Wollam A."/>
            <person name="Pepin K.H."/>
            <person name="Johnson M."/>
            <person name="Bhonagiri V."/>
            <person name="Zhang X."/>
            <person name="Suruliraj S."/>
            <person name="Warren W."/>
            <person name="Chinwalla A."/>
            <person name="Mardis E.R."/>
            <person name="Wilson R.K."/>
        </authorList>
    </citation>
    <scope>NUCLEOTIDE SEQUENCE [LARGE SCALE GENOMIC DNA]</scope>
    <source>
        <strain evidence="7">DSM 22608 / JCM 16073 / KCTC 15190 / YIT 12066</strain>
    </source>
</reference>
<keyword evidence="7" id="KW-1185">Reference proteome</keyword>
<comment type="similarity">
    <text evidence="1">Belongs to the acetyltransferase family. RimI subfamily.</text>
</comment>
<comment type="caution">
    <text evidence="6">The sequence shown here is derived from an EMBL/GenBank/DDBJ whole genome shotgun (WGS) entry which is preliminary data.</text>
</comment>
<evidence type="ECO:0000259" key="5">
    <source>
        <dbReference type="PROSITE" id="PS51186"/>
    </source>
</evidence>
<dbReference type="RefSeq" id="WP_009143159.1">
    <property type="nucleotide sequence ID" value="NZ_GL830982.1"/>
</dbReference>
<dbReference type="Gene3D" id="3.40.630.30">
    <property type="match status" value="1"/>
</dbReference>
<dbReference type="STRING" id="762983.HMPREF9444_00955"/>
<dbReference type="EC" id="2.3.1.128" evidence="6"/>
<dbReference type="HOGENOM" id="CLU_013985_23_2_6"/>
<name>E8LJS1_SUCHY</name>
<dbReference type="InterPro" id="IPR006464">
    <property type="entry name" value="AcTrfase_RimI/Ard1"/>
</dbReference>
<evidence type="ECO:0000256" key="2">
    <source>
        <dbReference type="ARBA" id="ARBA00022490"/>
    </source>
</evidence>
<evidence type="ECO:0000313" key="6">
    <source>
        <dbReference type="EMBL" id="EFY07245.1"/>
    </source>
</evidence>
<gene>
    <name evidence="6" type="primary">rimI</name>
    <name evidence="6" type="ORF">HMPREF9444_00955</name>
</gene>
<dbReference type="PANTHER" id="PTHR43420:SF44">
    <property type="entry name" value="ACETYLTRANSFERASE YPEA"/>
    <property type="match status" value="1"/>
</dbReference>
<dbReference type="eggNOG" id="COG0456">
    <property type="taxonomic scope" value="Bacteria"/>
</dbReference>
<dbReference type="PROSITE" id="PS51186">
    <property type="entry name" value="GNAT"/>
    <property type="match status" value="1"/>
</dbReference>
<dbReference type="InterPro" id="IPR000182">
    <property type="entry name" value="GNAT_dom"/>
</dbReference>
<keyword evidence="2" id="KW-0963">Cytoplasm</keyword>
<evidence type="ECO:0000256" key="4">
    <source>
        <dbReference type="ARBA" id="ARBA00023315"/>
    </source>
</evidence>
<sequence length="156" mass="17327">MTDSRLIECKVLKEEPTKDLLEELYAIEISAHKSPWTFDGIAKSFNGNIVIGCFLDKKLVGFAVMQTVLDESELLTIGIMPEFQGRGLGKSLLSAALSEVKKRGAKKCFLEVRVSNLPALSLYEKTGFKKTGIRKNYYVKTAVLPAEDAYTMVSEL</sequence>
<proteinExistence type="inferred from homology"/>
<dbReference type="EMBL" id="AEVO01000045">
    <property type="protein sequence ID" value="EFY07245.1"/>
    <property type="molecule type" value="Genomic_DNA"/>
</dbReference>
<protein>
    <submittedName>
        <fullName evidence="6">Ribosomal-protein-alanine acetyltransferase</fullName>
        <ecNumber evidence="6">2.3.1.128</ecNumber>
    </submittedName>
</protein>
<evidence type="ECO:0000256" key="3">
    <source>
        <dbReference type="ARBA" id="ARBA00022679"/>
    </source>
</evidence>
<evidence type="ECO:0000256" key="1">
    <source>
        <dbReference type="ARBA" id="ARBA00005395"/>
    </source>
</evidence>
<dbReference type="GO" id="GO:0008080">
    <property type="term" value="F:N-acetyltransferase activity"/>
    <property type="evidence" value="ECO:0007669"/>
    <property type="project" value="InterPro"/>
</dbReference>
<dbReference type="Pfam" id="PF00583">
    <property type="entry name" value="Acetyltransf_1"/>
    <property type="match status" value="1"/>
</dbReference>
<dbReference type="CDD" id="cd04301">
    <property type="entry name" value="NAT_SF"/>
    <property type="match status" value="1"/>
</dbReference>
<dbReference type="Proteomes" id="UP000018458">
    <property type="component" value="Unassembled WGS sequence"/>
</dbReference>